<dbReference type="RefSeq" id="WP_306210783.1">
    <property type="nucleotide sequence ID" value="NZ_CP132353.1"/>
</dbReference>
<feature type="transmembrane region" description="Helical" evidence="3">
    <location>
        <begin position="250"/>
        <end position="275"/>
    </location>
</feature>
<feature type="region of interest" description="Disordered" evidence="2">
    <location>
        <begin position="572"/>
        <end position="591"/>
    </location>
</feature>
<evidence type="ECO:0000256" key="1">
    <source>
        <dbReference type="ARBA" id="ARBA00022612"/>
    </source>
</evidence>
<feature type="transmembrane region" description="Helical" evidence="3">
    <location>
        <begin position="313"/>
        <end position="332"/>
    </location>
</feature>
<evidence type="ECO:0000313" key="5">
    <source>
        <dbReference type="EMBL" id="WLS79727.1"/>
    </source>
</evidence>
<evidence type="ECO:0000259" key="4">
    <source>
        <dbReference type="Pfam" id="PF10145"/>
    </source>
</evidence>
<keyword evidence="1" id="KW-1188">Viral release from host cell</keyword>
<dbReference type="NCBIfam" id="TIGR01760">
    <property type="entry name" value="tape_meas_TP901"/>
    <property type="match status" value="1"/>
</dbReference>
<sequence length="591" mass="60915">MVDGTAPGDLLSNVSTALNAEAVRPVADRVTVQGAEIFSYRVEARLHLFDGVAAGLGVDLETATAAAGKLGDAGIQGSQAGTSLRSILARLASPPKAAAAALEQLNIKTKDARGNLRPLPDLLSEISARTRKMGNAEQAGLFKDIAGEEAFSGLNVLVEQAGSGQLQQLVAAVKAAKGEAGKVAGTMANNLDGDLKNLSSAWEDIGITLYDSVAGPVRAITKNITALTTSVGSWMTAHPKLTAAITGTGMALGVLITVMGAITLTAAAVLGPMALLRMSCSVLGIKAVSAFSLIRGAVGLMGNSIMWLGRLMMANPILAVIGLIAAGALLIWQNWDTLGPKFAALWEGISTKASAAWDSISTKISAVWDAIRTYTSTKWNEIVADVQALPARFQEAGSQMIDGLMAGISQKWEGLKSKLSSLTSYLPDWMKPDGGTPALPKASGSSPASATGFAGLYDSGGFIPSGQFGIAGENGPELVNGPARITSRRRTASLAAAAALTLGMAAAPAAARPVHPMSLPVKAPSAAVAVGTGSGQPPVIMQGKYEINIHQQPGQNVQDVADEVMRRIEAKERQAQARARSTYADRGGFDS</sequence>
<dbReference type="Proteomes" id="UP001228139">
    <property type="component" value="Chromosome"/>
</dbReference>
<dbReference type="PANTHER" id="PTHR37813:SF1">
    <property type="entry name" value="FELS-2 PROPHAGE PROTEIN"/>
    <property type="match status" value="1"/>
</dbReference>
<name>A0AA50DMC0_9GAMM</name>
<organism evidence="5 6">
    <name type="scientific">Erwinia pyri</name>
    <dbReference type="NCBI Taxonomy" id="3062598"/>
    <lineage>
        <taxon>Bacteria</taxon>
        <taxon>Pseudomonadati</taxon>
        <taxon>Pseudomonadota</taxon>
        <taxon>Gammaproteobacteria</taxon>
        <taxon>Enterobacterales</taxon>
        <taxon>Erwiniaceae</taxon>
        <taxon>Erwinia</taxon>
    </lineage>
</organism>
<evidence type="ECO:0000256" key="3">
    <source>
        <dbReference type="SAM" id="Phobius"/>
    </source>
</evidence>
<reference evidence="5 6" key="1">
    <citation type="submission" date="2023-07" db="EMBL/GenBank/DDBJ databases">
        <title>Pathogenic bacteria of pear tree diseases.</title>
        <authorList>
            <person name="Zhang Z."/>
            <person name="He L."/>
            <person name="Huang R."/>
        </authorList>
    </citation>
    <scope>NUCLEOTIDE SEQUENCE [LARGE SCALE GENOMIC DNA]</scope>
    <source>
        <strain evidence="5 6">DE2</strain>
    </source>
</reference>
<dbReference type="EMBL" id="CP132353">
    <property type="protein sequence ID" value="WLS79727.1"/>
    <property type="molecule type" value="Genomic_DNA"/>
</dbReference>
<keyword evidence="3" id="KW-0472">Membrane</keyword>
<proteinExistence type="predicted"/>
<evidence type="ECO:0000313" key="6">
    <source>
        <dbReference type="Proteomes" id="UP001228139"/>
    </source>
</evidence>
<gene>
    <name evidence="5" type="ORF">Q3V30_04250</name>
</gene>
<dbReference type="InterPro" id="IPR010090">
    <property type="entry name" value="Phage_tape_meas"/>
</dbReference>
<dbReference type="KEGG" id="epi:Q3V30_04250"/>
<keyword evidence="3" id="KW-0812">Transmembrane</keyword>
<evidence type="ECO:0000256" key="2">
    <source>
        <dbReference type="SAM" id="MobiDB-lite"/>
    </source>
</evidence>
<accession>A0AA50DMC0</accession>
<feature type="domain" description="Phage tail tape measure protein" evidence="4">
    <location>
        <begin position="51"/>
        <end position="147"/>
    </location>
</feature>
<keyword evidence="6" id="KW-1185">Reference proteome</keyword>
<protein>
    <submittedName>
        <fullName evidence="5">Phage tail tape measure protein</fullName>
    </submittedName>
</protein>
<dbReference type="PANTHER" id="PTHR37813">
    <property type="entry name" value="FELS-2 PROPHAGE PROTEIN"/>
    <property type="match status" value="1"/>
</dbReference>
<dbReference type="AlphaFoldDB" id="A0AA50DMC0"/>
<keyword evidence="3" id="KW-1133">Transmembrane helix</keyword>
<dbReference type="Pfam" id="PF10145">
    <property type="entry name" value="PhageMin_Tail"/>
    <property type="match status" value="1"/>
</dbReference>